<dbReference type="PANTHER" id="PTHR44846:SF1">
    <property type="entry name" value="MANNOSYL-D-GLYCERATE TRANSPORT_METABOLISM SYSTEM REPRESSOR MNGR-RELATED"/>
    <property type="match status" value="1"/>
</dbReference>
<dbReference type="CDD" id="cd07377">
    <property type="entry name" value="WHTH_GntR"/>
    <property type="match status" value="1"/>
</dbReference>
<evidence type="ECO:0000259" key="4">
    <source>
        <dbReference type="PROSITE" id="PS50949"/>
    </source>
</evidence>
<dbReference type="Proteomes" id="UP000196386">
    <property type="component" value="Unassembled WGS sequence"/>
</dbReference>
<comment type="caution">
    <text evidence="5">The sequence shown here is derived from an EMBL/GenBank/DDBJ whole genome shotgun (WGS) entry which is preliminary data.</text>
</comment>
<dbReference type="InterPro" id="IPR000524">
    <property type="entry name" value="Tscrpt_reg_HTH_GntR"/>
</dbReference>
<proteinExistence type="predicted"/>
<dbReference type="RefSeq" id="WP_006873483.1">
    <property type="nucleotide sequence ID" value="NZ_CABIWA010000010.1"/>
</dbReference>
<dbReference type="PANTHER" id="PTHR44846">
    <property type="entry name" value="MANNOSYL-D-GLYCERATE TRANSPORT/METABOLISM SYSTEM REPRESSOR MNGR-RELATED"/>
    <property type="match status" value="1"/>
</dbReference>
<reference evidence="6" key="1">
    <citation type="submission" date="2017-04" db="EMBL/GenBank/DDBJ databases">
        <title>Function of individual gut microbiota members based on whole genome sequencing of pure cultures obtained from chicken caecum.</title>
        <authorList>
            <person name="Medvecky M."/>
            <person name="Cejkova D."/>
            <person name="Polansky O."/>
            <person name="Karasova D."/>
            <person name="Kubasova T."/>
            <person name="Cizek A."/>
            <person name="Rychlik I."/>
        </authorList>
    </citation>
    <scope>NUCLEOTIDE SEQUENCE [LARGE SCALE GENOMIC DNA]</scope>
    <source>
        <strain evidence="6">An175</strain>
    </source>
</reference>
<evidence type="ECO:0000313" key="6">
    <source>
        <dbReference type="Proteomes" id="UP000196386"/>
    </source>
</evidence>
<dbReference type="SMART" id="SM00866">
    <property type="entry name" value="UTRA"/>
    <property type="match status" value="1"/>
</dbReference>
<keyword evidence="2" id="KW-0238">DNA-binding</keyword>
<dbReference type="GeneID" id="72462936"/>
<dbReference type="SUPFAM" id="SSF46785">
    <property type="entry name" value="Winged helix' DNA-binding domain"/>
    <property type="match status" value="1"/>
</dbReference>
<evidence type="ECO:0000256" key="2">
    <source>
        <dbReference type="ARBA" id="ARBA00023125"/>
    </source>
</evidence>
<dbReference type="InterPro" id="IPR050679">
    <property type="entry name" value="Bact_HTH_transcr_reg"/>
</dbReference>
<sequence>MKEAENTMMPEYELPHLGGKLMSTQVSALLIKELTGGVFAQSERLPSEVELAERLSVSRTVIRDALSDLEREGLIDRVRGIGTVINREIVNLKSRLDLKFEYNELILAAGRSPRSDSLSLRVEQADEELAQTLRLDAGAGVIVCEKRVLAGDTPVIYSIDYLALSLFDGMDYMAIDWSKPIFDILDRCCGLTVITDIAHVCATNATPAIRRLLQVPDGGALLMLDEVGFCRLSRPVLRSLEFYTDFFDFTMLRKKF</sequence>
<dbReference type="SMART" id="SM00345">
    <property type="entry name" value="HTH_GNTR"/>
    <property type="match status" value="1"/>
</dbReference>
<feature type="domain" description="HTH gntR-type" evidence="4">
    <location>
        <begin position="20"/>
        <end position="88"/>
    </location>
</feature>
<dbReference type="Gene3D" id="3.40.1410.10">
    <property type="entry name" value="Chorismate lyase-like"/>
    <property type="match status" value="1"/>
</dbReference>
<dbReference type="Pfam" id="PF07702">
    <property type="entry name" value="UTRA"/>
    <property type="match status" value="1"/>
</dbReference>
<dbReference type="InterPro" id="IPR028978">
    <property type="entry name" value="Chorismate_lyase_/UTRA_dom_sf"/>
</dbReference>
<dbReference type="InterPro" id="IPR011663">
    <property type="entry name" value="UTRA"/>
</dbReference>
<accession>A0A1Y4MXQ9</accession>
<keyword evidence="3" id="KW-0804">Transcription</keyword>
<name>A0A1Y4MXQ9_9FIRM</name>
<gene>
    <name evidence="5" type="ORF">B5F11_11735</name>
</gene>
<evidence type="ECO:0000256" key="3">
    <source>
        <dbReference type="ARBA" id="ARBA00023163"/>
    </source>
</evidence>
<dbReference type="AlphaFoldDB" id="A0A1Y4MXQ9"/>
<dbReference type="Pfam" id="PF00392">
    <property type="entry name" value="GntR"/>
    <property type="match status" value="1"/>
</dbReference>
<evidence type="ECO:0000256" key="1">
    <source>
        <dbReference type="ARBA" id="ARBA00023015"/>
    </source>
</evidence>
<keyword evidence="1" id="KW-0805">Transcription regulation</keyword>
<dbReference type="PROSITE" id="PS50949">
    <property type="entry name" value="HTH_GNTR"/>
    <property type="match status" value="1"/>
</dbReference>
<organism evidence="5 6">
    <name type="scientific">Anaerotruncus colihominis</name>
    <dbReference type="NCBI Taxonomy" id="169435"/>
    <lineage>
        <taxon>Bacteria</taxon>
        <taxon>Bacillati</taxon>
        <taxon>Bacillota</taxon>
        <taxon>Clostridia</taxon>
        <taxon>Eubacteriales</taxon>
        <taxon>Oscillospiraceae</taxon>
        <taxon>Anaerotruncus</taxon>
    </lineage>
</organism>
<dbReference type="EMBL" id="NFKP01000014">
    <property type="protein sequence ID" value="OUP68786.1"/>
    <property type="molecule type" value="Genomic_DNA"/>
</dbReference>
<dbReference type="GO" id="GO:0003700">
    <property type="term" value="F:DNA-binding transcription factor activity"/>
    <property type="evidence" value="ECO:0007669"/>
    <property type="project" value="InterPro"/>
</dbReference>
<dbReference type="PRINTS" id="PR00035">
    <property type="entry name" value="HTHGNTR"/>
</dbReference>
<dbReference type="GO" id="GO:0045892">
    <property type="term" value="P:negative regulation of DNA-templated transcription"/>
    <property type="evidence" value="ECO:0007669"/>
    <property type="project" value="TreeGrafter"/>
</dbReference>
<dbReference type="SUPFAM" id="SSF64288">
    <property type="entry name" value="Chorismate lyase-like"/>
    <property type="match status" value="1"/>
</dbReference>
<dbReference type="Gene3D" id="1.10.10.10">
    <property type="entry name" value="Winged helix-like DNA-binding domain superfamily/Winged helix DNA-binding domain"/>
    <property type="match status" value="1"/>
</dbReference>
<dbReference type="InterPro" id="IPR036388">
    <property type="entry name" value="WH-like_DNA-bd_sf"/>
</dbReference>
<evidence type="ECO:0000313" key="5">
    <source>
        <dbReference type="EMBL" id="OUP68786.1"/>
    </source>
</evidence>
<dbReference type="InterPro" id="IPR036390">
    <property type="entry name" value="WH_DNA-bd_sf"/>
</dbReference>
<dbReference type="GO" id="GO:0003677">
    <property type="term" value="F:DNA binding"/>
    <property type="evidence" value="ECO:0007669"/>
    <property type="project" value="UniProtKB-KW"/>
</dbReference>
<protein>
    <submittedName>
        <fullName evidence="5">GntR family transcriptional regulator</fullName>
    </submittedName>
</protein>